<evidence type="ECO:0000313" key="4">
    <source>
        <dbReference type="Proteomes" id="UP000192573"/>
    </source>
</evidence>
<dbReference type="Proteomes" id="UP000192573">
    <property type="component" value="Unassembled WGS sequence"/>
</dbReference>
<evidence type="ECO:0000256" key="1">
    <source>
        <dbReference type="SAM" id="SignalP"/>
    </source>
</evidence>
<evidence type="ECO:0000259" key="2">
    <source>
        <dbReference type="PROSITE" id="PS50983"/>
    </source>
</evidence>
<reference evidence="3 4" key="1">
    <citation type="submission" date="2017-03" db="EMBL/GenBank/DDBJ databases">
        <authorList>
            <person name="Afonso C.L."/>
            <person name="Miller P.J."/>
            <person name="Scott M.A."/>
            <person name="Spackman E."/>
            <person name="Goraichik I."/>
            <person name="Dimitrov K.M."/>
            <person name="Suarez D.L."/>
            <person name="Swayne D.E."/>
        </authorList>
    </citation>
    <scope>NUCLEOTIDE SEQUENCE [LARGE SCALE GENOMIC DNA]</scope>
    <source>
        <strain evidence="3 4">ATCC 51113</strain>
    </source>
</reference>
<sequence length="368" mass="40036">MKKFKMCFSLTLLTLFGLLCAVPSIGATITVTDMLQRKVTLPEPAKRIILSESRHIITLAMLEKDPISNIVGWGDDLQRYSPATWEAIISTWPSARKIPVLGTMNTGTFSMEAAIAAKPDLVIFTLYGPMPQGLEALDAAHIPYIFVDFFRKPLSNTVPSLRLLGKVLGRDNQAEQIIAFWQQRADILKQRLAGVDTLPRVFFHINPGRGDCCVTSGSGSLNDFIAAAGGYNIGADKITAPAGKLNPEFIIASNPDFYLAGGGSTVSRDGLQIGTGISSSQASDSLQHILSTPELANLPAVKKGHVGGVWLFFFDSPLYLIGVEAMAKMLHPNLFEDLDPEETLHIVTSRWLSVPLEGTFWTTLPVKP</sequence>
<dbReference type="PROSITE" id="PS50983">
    <property type="entry name" value="FE_B12_PBP"/>
    <property type="match status" value="1"/>
</dbReference>
<dbReference type="AlphaFoldDB" id="A0A1V8P0S1"/>
<feature type="domain" description="Fe/B12 periplasmic-binding" evidence="2">
    <location>
        <begin position="47"/>
        <end position="338"/>
    </location>
</feature>
<dbReference type="SUPFAM" id="SSF53807">
    <property type="entry name" value="Helical backbone' metal receptor"/>
    <property type="match status" value="1"/>
</dbReference>
<organism evidence="3 4">
    <name type="scientific">Citrobacter braakii</name>
    <dbReference type="NCBI Taxonomy" id="57706"/>
    <lineage>
        <taxon>Bacteria</taxon>
        <taxon>Pseudomonadati</taxon>
        <taxon>Pseudomonadota</taxon>
        <taxon>Gammaproteobacteria</taxon>
        <taxon>Enterobacterales</taxon>
        <taxon>Enterobacteriaceae</taxon>
        <taxon>Citrobacter</taxon>
        <taxon>Citrobacter freundii complex</taxon>
    </lineage>
</organism>
<dbReference type="PANTHER" id="PTHR30535:SF34">
    <property type="entry name" value="MOLYBDATE-BINDING PROTEIN MOLA"/>
    <property type="match status" value="1"/>
</dbReference>
<feature type="chain" id="PRO_5013161776" evidence="1">
    <location>
        <begin position="22"/>
        <end position="368"/>
    </location>
</feature>
<dbReference type="RefSeq" id="WP_080859219.1">
    <property type="nucleotide sequence ID" value="NZ_CP077405.1"/>
</dbReference>
<protein>
    <submittedName>
        <fullName evidence="3">Siderophore ABC transporter substrate-binding protein</fullName>
    </submittedName>
</protein>
<dbReference type="InterPro" id="IPR002491">
    <property type="entry name" value="ABC_transptr_periplasmic_BD"/>
</dbReference>
<gene>
    <name evidence="3" type="ORF">BZK42_12045</name>
</gene>
<accession>A0A1V8P0S1</accession>
<keyword evidence="1" id="KW-0732">Signal</keyword>
<dbReference type="InterPro" id="IPR050902">
    <property type="entry name" value="ABC_Transporter_SBP"/>
</dbReference>
<proteinExistence type="predicted"/>
<dbReference type="Pfam" id="PF01497">
    <property type="entry name" value="Peripla_BP_2"/>
    <property type="match status" value="1"/>
</dbReference>
<dbReference type="EMBL" id="NAEW01000004">
    <property type="protein sequence ID" value="OQM42249.1"/>
    <property type="molecule type" value="Genomic_DNA"/>
</dbReference>
<comment type="caution">
    <text evidence="3">The sequence shown here is derived from an EMBL/GenBank/DDBJ whole genome shotgun (WGS) entry which is preliminary data.</text>
</comment>
<dbReference type="Gene3D" id="3.40.50.1980">
    <property type="entry name" value="Nitrogenase molybdenum iron protein domain"/>
    <property type="match status" value="2"/>
</dbReference>
<dbReference type="PANTHER" id="PTHR30535">
    <property type="entry name" value="VITAMIN B12-BINDING PROTEIN"/>
    <property type="match status" value="1"/>
</dbReference>
<name>A0A1V8P0S1_CITBR</name>
<evidence type="ECO:0000313" key="3">
    <source>
        <dbReference type="EMBL" id="OQM42249.1"/>
    </source>
</evidence>
<feature type="signal peptide" evidence="1">
    <location>
        <begin position="1"/>
        <end position="21"/>
    </location>
</feature>